<keyword evidence="4" id="KW-1185">Reference proteome</keyword>
<dbReference type="Proteomes" id="UP000288096">
    <property type="component" value="Unassembled WGS sequence"/>
</dbReference>
<evidence type="ECO:0000313" key="3">
    <source>
        <dbReference type="EMBL" id="GBC60162.1"/>
    </source>
</evidence>
<dbReference type="InterPro" id="IPR010708">
    <property type="entry name" value="5'(3')-deoxyribonucleotidase"/>
</dbReference>
<reference evidence="4" key="2">
    <citation type="submission" date="2019-01" db="EMBL/GenBank/DDBJ databases">
        <title>Genome sequence of Desulfonema ishimotonii strain Tokyo 01.</title>
        <authorList>
            <person name="Fukui M."/>
        </authorList>
    </citation>
    <scope>NUCLEOTIDE SEQUENCE [LARGE SCALE GENOMIC DNA]</scope>
    <source>
        <strain evidence="4">Tokyo 01</strain>
    </source>
</reference>
<evidence type="ECO:0000313" key="4">
    <source>
        <dbReference type="Proteomes" id="UP000288096"/>
    </source>
</evidence>
<comment type="caution">
    <text evidence="3">The sequence shown here is derived from an EMBL/GenBank/DDBJ whole genome shotgun (WGS) entry which is preliminary data.</text>
</comment>
<protein>
    <submittedName>
        <fullName evidence="3">Haloacid dehalogenase</fullName>
    </submittedName>
</protein>
<organism evidence="3 4">
    <name type="scientific">Desulfonema ishimotonii</name>
    <dbReference type="NCBI Taxonomy" id="45657"/>
    <lineage>
        <taxon>Bacteria</taxon>
        <taxon>Pseudomonadati</taxon>
        <taxon>Thermodesulfobacteriota</taxon>
        <taxon>Desulfobacteria</taxon>
        <taxon>Desulfobacterales</taxon>
        <taxon>Desulfococcaceae</taxon>
        <taxon>Desulfonema</taxon>
    </lineage>
</organism>
<feature type="active site" description="Nucleophile" evidence="2">
    <location>
        <position position="10"/>
    </location>
</feature>
<accession>A0A401FT64</accession>
<dbReference type="Pfam" id="PF06941">
    <property type="entry name" value="NT5C"/>
    <property type="match status" value="1"/>
</dbReference>
<dbReference type="SUPFAM" id="SSF56784">
    <property type="entry name" value="HAD-like"/>
    <property type="match status" value="1"/>
</dbReference>
<dbReference type="InterPro" id="IPR036412">
    <property type="entry name" value="HAD-like_sf"/>
</dbReference>
<dbReference type="InterPro" id="IPR023214">
    <property type="entry name" value="HAD_sf"/>
</dbReference>
<dbReference type="EMBL" id="BEXT01000001">
    <property type="protein sequence ID" value="GBC60162.1"/>
    <property type="molecule type" value="Genomic_DNA"/>
</dbReference>
<dbReference type="Gene3D" id="3.40.50.1000">
    <property type="entry name" value="HAD superfamily/HAD-like"/>
    <property type="match status" value="1"/>
</dbReference>
<name>A0A401FT64_9BACT</name>
<gene>
    <name evidence="3" type="ORF">DENIS_1107</name>
</gene>
<reference evidence="4" key="1">
    <citation type="submission" date="2017-11" db="EMBL/GenBank/DDBJ databases">
        <authorList>
            <person name="Watanabe M."/>
            <person name="Kojima H."/>
        </authorList>
    </citation>
    <scope>NUCLEOTIDE SEQUENCE [LARGE SCALE GENOMIC DNA]</scope>
    <source>
        <strain evidence="4">Tokyo 01</strain>
    </source>
</reference>
<dbReference type="GO" id="GO:0009264">
    <property type="term" value="P:deoxyribonucleotide catabolic process"/>
    <property type="evidence" value="ECO:0007669"/>
    <property type="project" value="InterPro"/>
</dbReference>
<dbReference type="PANTHER" id="PTHR35134:SF2">
    <property type="entry name" value="NUCLEOTIDASE YQFW-RELATED"/>
    <property type="match status" value="1"/>
</dbReference>
<evidence type="ECO:0000256" key="1">
    <source>
        <dbReference type="ARBA" id="ARBA00009589"/>
    </source>
</evidence>
<dbReference type="InterPro" id="IPR052419">
    <property type="entry name" value="5_3-deoxyribonucleotidase-like"/>
</dbReference>
<feature type="active site" description="Proton donor" evidence="2">
    <location>
        <position position="12"/>
    </location>
</feature>
<dbReference type="PANTHER" id="PTHR35134">
    <property type="entry name" value="NUCLEOTIDASE YQFW-RELATED"/>
    <property type="match status" value="1"/>
</dbReference>
<comment type="similarity">
    <text evidence="1">Belongs to the 5'(3')-deoxyribonucleotidase family.</text>
</comment>
<dbReference type="RefSeq" id="WP_124327611.1">
    <property type="nucleotide sequence ID" value="NZ_BEXT01000001.1"/>
</dbReference>
<sequence length="188" mass="21237">MIDPASVAFDIDGVVADTMGLFIDIAQSQYGLTVQYEDITRYMLEDCLDIDAGIIREIIEKLLDGNHDSALRPIEDAPRVLERLGTDHGPLCFVTARPEAEPIRLWMNRMLPVGASRIDIVATGSFEAKSEILKEKGISWFVEDRLETCFLLKEAGISPILFRQPWNRSRHPFTEVSNWQALESLIAF</sequence>
<evidence type="ECO:0000256" key="2">
    <source>
        <dbReference type="PIRSR" id="PIRSR610708-1"/>
    </source>
</evidence>
<dbReference type="GO" id="GO:0008253">
    <property type="term" value="F:5'-nucleotidase activity"/>
    <property type="evidence" value="ECO:0007669"/>
    <property type="project" value="InterPro"/>
</dbReference>
<dbReference type="OrthoDB" id="5430662at2"/>
<proteinExistence type="inferred from homology"/>
<dbReference type="AlphaFoldDB" id="A0A401FT64"/>